<dbReference type="SUPFAM" id="SSF81901">
    <property type="entry name" value="HCP-like"/>
    <property type="match status" value="2"/>
</dbReference>
<dbReference type="GO" id="GO:0005524">
    <property type="term" value="F:ATP binding"/>
    <property type="evidence" value="ECO:0007669"/>
    <property type="project" value="InterPro"/>
</dbReference>
<dbReference type="Pfam" id="PF08238">
    <property type="entry name" value="Sel1"/>
    <property type="match status" value="7"/>
</dbReference>
<name>A0A397JV46_9GLOM</name>
<dbReference type="InterPro" id="IPR006597">
    <property type="entry name" value="Sel1-like"/>
</dbReference>
<dbReference type="Proteomes" id="UP000266861">
    <property type="component" value="Unassembled WGS sequence"/>
</dbReference>
<comment type="caution">
    <text evidence="2">The sequence shown here is derived from an EMBL/GenBank/DDBJ whole genome shotgun (WGS) entry which is preliminary data.</text>
</comment>
<feature type="domain" description="Protein kinase" evidence="1">
    <location>
        <begin position="36"/>
        <end position="291"/>
    </location>
</feature>
<evidence type="ECO:0000313" key="2">
    <source>
        <dbReference type="EMBL" id="RHZ88290.1"/>
    </source>
</evidence>
<organism evidence="2 3">
    <name type="scientific">Diversispora epigaea</name>
    <dbReference type="NCBI Taxonomy" id="1348612"/>
    <lineage>
        <taxon>Eukaryota</taxon>
        <taxon>Fungi</taxon>
        <taxon>Fungi incertae sedis</taxon>
        <taxon>Mucoromycota</taxon>
        <taxon>Glomeromycotina</taxon>
        <taxon>Glomeromycetes</taxon>
        <taxon>Diversisporales</taxon>
        <taxon>Diversisporaceae</taxon>
        <taxon>Diversispora</taxon>
    </lineage>
</organism>
<sequence>MSQEKINEKECEACVDNIIEDTLRKENIPFYQYSEFENEKSIQENVYKATFKTFQKIVALKCISLNDKFSLDNLINEIKGHRKLKMHDSILRFHGITKRENTDNYMIILEYVNNGSLRQYLKTNFQKLDWNAKLNIAKQIANILEFLHANDIVHENLNSENILIHNGSIKFNVFGLTKVIESLRFPRNVLGQIQYKDPKCLEIFNTFSKNKSSNIFSLGIILWEISSGNLPFEMENLSNVDLLNNILKGKREMVMPGTPPKYKEIYIDCWKRNGNSRPESSQVAENLSEIIISDEIETQPHTDIVIDEIISVKLEKLNIQNEELKIHSNPTFVNKSAEFEIFIKDLFENFFDIIKKQFIESQQIMIKNYIKEHKKNPVKILHEMISHPSHSWFTSMIGFFYNNGIGTITDNQMAFRFLSIAANEIIDASSFDSPSLMELYKINKEIGIMLLADMYFFGTGIEKDMKKGFQIYYKLANEGSFVITYTEVANCYRNGSGVEKNQKKAFDIFLKSAENGFTMSQSEVGYCYLDGIGTQIDAAKGFSWYMKSALAGNLCAIWNVGFFYGNGIGVDTDYQKAFKWFLMASEKGESAAQYCLGDCYENGYGVNMDQVKAFEWYKKAAECNDTDGQYKVGKCLHEGRGTKRDIVNAIYWLNKAKENNTDANELLNEIINNIR</sequence>
<dbReference type="PANTHER" id="PTHR43628">
    <property type="entry name" value="ACTIVATOR OF C KINASE PROTEIN 1-RELATED"/>
    <property type="match status" value="1"/>
</dbReference>
<dbReference type="SMART" id="SM00671">
    <property type="entry name" value="SEL1"/>
    <property type="match status" value="7"/>
</dbReference>
<dbReference type="Gene3D" id="1.25.40.10">
    <property type="entry name" value="Tetratricopeptide repeat domain"/>
    <property type="match status" value="2"/>
</dbReference>
<reference evidence="2 3" key="1">
    <citation type="submission" date="2018-08" db="EMBL/GenBank/DDBJ databases">
        <title>Genome and evolution of the arbuscular mycorrhizal fungus Diversispora epigaea (formerly Glomus versiforme) and its bacterial endosymbionts.</title>
        <authorList>
            <person name="Sun X."/>
            <person name="Fei Z."/>
            <person name="Harrison M."/>
        </authorList>
    </citation>
    <scope>NUCLEOTIDE SEQUENCE [LARGE SCALE GENOMIC DNA]</scope>
    <source>
        <strain evidence="2 3">IT104</strain>
    </source>
</reference>
<dbReference type="InterPro" id="IPR000719">
    <property type="entry name" value="Prot_kinase_dom"/>
</dbReference>
<proteinExistence type="predicted"/>
<gene>
    <name evidence="2" type="ORF">Glove_23g219</name>
</gene>
<dbReference type="PROSITE" id="PS50011">
    <property type="entry name" value="PROTEIN_KINASE_DOM"/>
    <property type="match status" value="1"/>
</dbReference>
<keyword evidence="3" id="KW-1185">Reference proteome</keyword>
<dbReference type="PRINTS" id="PR00109">
    <property type="entry name" value="TYRKINASE"/>
</dbReference>
<evidence type="ECO:0000313" key="3">
    <source>
        <dbReference type="Proteomes" id="UP000266861"/>
    </source>
</evidence>
<accession>A0A397JV46</accession>
<dbReference type="OrthoDB" id="2425131at2759"/>
<dbReference type="Pfam" id="PF07714">
    <property type="entry name" value="PK_Tyr_Ser-Thr"/>
    <property type="match status" value="1"/>
</dbReference>
<dbReference type="InterPro" id="IPR011009">
    <property type="entry name" value="Kinase-like_dom_sf"/>
</dbReference>
<dbReference type="SUPFAM" id="SSF56112">
    <property type="entry name" value="Protein kinase-like (PK-like)"/>
    <property type="match status" value="1"/>
</dbReference>
<dbReference type="InterPro" id="IPR052945">
    <property type="entry name" value="Mitotic_Regulator"/>
</dbReference>
<dbReference type="InterPro" id="IPR011990">
    <property type="entry name" value="TPR-like_helical_dom_sf"/>
</dbReference>
<dbReference type="InterPro" id="IPR001245">
    <property type="entry name" value="Ser-Thr/Tyr_kinase_cat_dom"/>
</dbReference>
<protein>
    <recommendedName>
        <fullName evidence="1">Protein kinase domain-containing protein</fullName>
    </recommendedName>
</protein>
<dbReference type="EMBL" id="PQFF01000021">
    <property type="protein sequence ID" value="RHZ88290.1"/>
    <property type="molecule type" value="Genomic_DNA"/>
</dbReference>
<evidence type="ECO:0000259" key="1">
    <source>
        <dbReference type="PROSITE" id="PS50011"/>
    </source>
</evidence>
<dbReference type="AlphaFoldDB" id="A0A397JV46"/>
<dbReference type="Gene3D" id="1.10.510.10">
    <property type="entry name" value="Transferase(Phosphotransferase) domain 1"/>
    <property type="match status" value="1"/>
</dbReference>
<dbReference type="PANTHER" id="PTHR43628:SF1">
    <property type="entry name" value="CHITIN SYNTHASE REGULATORY FACTOR 2-RELATED"/>
    <property type="match status" value="1"/>
</dbReference>
<dbReference type="GO" id="GO:0004672">
    <property type="term" value="F:protein kinase activity"/>
    <property type="evidence" value="ECO:0007669"/>
    <property type="project" value="InterPro"/>
</dbReference>
<dbReference type="STRING" id="1348612.A0A397JV46"/>